<protein>
    <recommendedName>
        <fullName evidence="3">Secreted protein</fullName>
    </recommendedName>
</protein>
<name>A0ABN0UIN1_9PSEU</name>
<evidence type="ECO:0000313" key="1">
    <source>
        <dbReference type="EMBL" id="GAA0251905.1"/>
    </source>
</evidence>
<gene>
    <name evidence="1" type="ORF">GCM10010492_60440</name>
</gene>
<proteinExistence type="predicted"/>
<evidence type="ECO:0008006" key="3">
    <source>
        <dbReference type="Google" id="ProtNLM"/>
    </source>
</evidence>
<comment type="caution">
    <text evidence="1">The sequence shown here is derived from an EMBL/GenBank/DDBJ whole genome shotgun (WGS) entry which is preliminary data.</text>
</comment>
<organism evidence="1 2">
    <name type="scientific">Saccharothrix mutabilis subsp. mutabilis</name>
    <dbReference type="NCBI Taxonomy" id="66855"/>
    <lineage>
        <taxon>Bacteria</taxon>
        <taxon>Bacillati</taxon>
        <taxon>Actinomycetota</taxon>
        <taxon>Actinomycetes</taxon>
        <taxon>Pseudonocardiales</taxon>
        <taxon>Pseudonocardiaceae</taxon>
        <taxon>Saccharothrix</taxon>
    </lineage>
</organism>
<accession>A0ABN0UIN1</accession>
<dbReference type="Proteomes" id="UP001500416">
    <property type="component" value="Unassembled WGS sequence"/>
</dbReference>
<keyword evidence="2" id="KW-1185">Reference proteome</keyword>
<dbReference type="EMBL" id="BAAABU010000019">
    <property type="protein sequence ID" value="GAA0251905.1"/>
    <property type="molecule type" value="Genomic_DNA"/>
</dbReference>
<evidence type="ECO:0000313" key="2">
    <source>
        <dbReference type="Proteomes" id="UP001500416"/>
    </source>
</evidence>
<sequence length="82" mass="8437">MVTVSRAIARSLLLTADMLTTSARDRKGVSAGGGGQGVGSVGSNGSARTLVVACLAFFAPVIRSTPVYVLRPPEDSSMRQGR</sequence>
<reference evidence="1 2" key="1">
    <citation type="journal article" date="2019" name="Int. J. Syst. Evol. Microbiol.">
        <title>The Global Catalogue of Microorganisms (GCM) 10K type strain sequencing project: providing services to taxonomists for standard genome sequencing and annotation.</title>
        <authorList>
            <consortium name="The Broad Institute Genomics Platform"/>
            <consortium name="The Broad Institute Genome Sequencing Center for Infectious Disease"/>
            <person name="Wu L."/>
            <person name="Ma J."/>
        </authorList>
    </citation>
    <scope>NUCLEOTIDE SEQUENCE [LARGE SCALE GENOMIC DNA]</scope>
    <source>
        <strain evidence="1 2">JCM 3380</strain>
    </source>
</reference>